<dbReference type="Proteomes" id="UP000838412">
    <property type="component" value="Chromosome 10"/>
</dbReference>
<feature type="signal peptide" evidence="3">
    <location>
        <begin position="1"/>
        <end position="22"/>
    </location>
</feature>
<accession>A0A8J9VHV5</accession>
<feature type="chain" id="PRO_5035451647" evidence="3">
    <location>
        <begin position="23"/>
        <end position="89"/>
    </location>
</feature>
<keyword evidence="2" id="KW-0812">Transmembrane</keyword>
<evidence type="ECO:0000256" key="2">
    <source>
        <dbReference type="SAM" id="Phobius"/>
    </source>
</evidence>
<name>A0A8J9VHV5_BRALA</name>
<keyword evidence="5" id="KW-1185">Reference proteome</keyword>
<evidence type="ECO:0000256" key="3">
    <source>
        <dbReference type="SAM" id="SignalP"/>
    </source>
</evidence>
<proteinExistence type="predicted"/>
<feature type="compositionally biased region" description="Basic and acidic residues" evidence="1">
    <location>
        <begin position="25"/>
        <end position="39"/>
    </location>
</feature>
<evidence type="ECO:0000313" key="5">
    <source>
        <dbReference type="Proteomes" id="UP000838412"/>
    </source>
</evidence>
<reference evidence="4" key="1">
    <citation type="submission" date="2022-01" db="EMBL/GenBank/DDBJ databases">
        <authorList>
            <person name="Braso-Vives M."/>
        </authorList>
    </citation>
    <scope>NUCLEOTIDE SEQUENCE</scope>
</reference>
<keyword evidence="3" id="KW-0732">Signal</keyword>
<gene>
    <name evidence="4" type="primary">Hypp5506</name>
    <name evidence="4" type="ORF">BLAG_LOCUS2797</name>
</gene>
<organism evidence="4 5">
    <name type="scientific">Branchiostoma lanceolatum</name>
    <name type="common">Common lancelet</name>
    <name type="synonym">Amphioxus lanceolatum</name>
    <dbReference type="NCBI Taxonomy" id="7740"/>
    <lineage>
        <taxon>Eukaryota</taxon>
        <taxon>Metazoa</taxon>
        <taxon>Chordata</taxon>
        <taxon>Cephalochordata</taxon>
        <taxon>Leptocardii</taxon>
        <taxon>Amphioxiformes</taxon>
        <taxon>Branchiostomatidae</taxon>
        <taxon>Branchiostoma</taxon>
    </lineage>
</organism>
<evidence type="ECO:0000256" key="1">
    <source>
        <dbReference type="SAM" id="MobiDB-lite"/>
    </source>
</evidence>
<keyword evidence="2" id="KW-0472">Membrane</keyword>
<protein>
    <submittedName>
        <fullName evidence="4">Hypp5506 protein</fullName>
    </submittedName>
</protein>
<keyword evidence="2" id="KW-1133">Transmembrane helix</keyword>
<dbReference type="AlphaFoldDB" id="A0A8J9VHV5"/>
<feature type="transmembrane region" description="Helical" evidence="2">
    <location>
        <begin position="61"/>
        <end position="81"/>
    </location>
</feature>
<dbReference type="EMBL" id="OV696695">
    <property type="protein sequence ID" value="CAH1238040.1"/>
    <property type="molecule type" value="Genomic_DNA"/>
</dbReference>
<evidence type="ECO:0000313" key="4">
    <source>
        <dbReference type="EMBL" id="CAH1238040.1"/>
    </source>
</evidence>
<feature type="region of interest" description="Disordered" evidence="1">
    <location>
        <begin position="25"/>
        <end position="48"/>
    </location>
</feature>
<sequence length="89" mass="9615">MPAVRLLLVTMVTMCLFQHCVTKETGKEGKSKTIPETKPSESGSDVGGDGGLLDTLGFFGAWYLGWGGVALAIYAGSRVALRFELWDFK</sequence>